<feature type="transmembrane region" description="Helical" evidence="2">
    <location>
        <begin position="140"/>
        <end position="159"/>
    </location>
</feature>
<dbReference type="STRING" id="4533.J3NEY9"/>
<dbReference type="OMA" id="QAYCHIK"/>
<feature type="transmembrane region" description="Helical" evidence="2">
    <location>
        <begin position="27"/>
        <end position="48"/>
    </location>
</feature>
<dbReference type="PANTHER" id="PTHR10906">
    <property type="entry name" value="SECY/SEC61-ALPHA FAMILY MEMBER"/>
    <property type="match status" value="1"/>
</dbReference>
<evidence type="ECO:0000256" key="2">
    <source>
        <dbReference type="SAM" id="Phobius"/>
    </source>
</evidence>
<evidence type="ECO:0000313" key="3">
    <source>
        <dbReference type="EnsemblPlants" id="OB12G25470.1"/>
    </source>
</evidence>
<dbReference type="PIRSF" id="PIRSF004557">
    <property type="entry name" value="SecY"/>
    <property type="match status" value="1"/>
</dbReference>
<feature type="transmembrane region" description="Helical" evidence="2">
    <location>
        <begin position="419"/>
        <end position="446"/>
    </location>
</feature>
<keyword evidence="2" id="KW-0812">Transmembrane</keyword>
<feature type="transmembrane region" description="Helical" evidence="2">
    <location>
        <begin position="351"/>
        <end position="373"/>
    </location>
</feature>
<keyword evidence="2" id="KW-1133">Transmembrane helix</keyword>
<evidence type="ECO:0008006" key="5">
    <source>
        <dbReference type="Google" id="ProtNLM"/>
    </source>
</evidence>
<dbReference type="GO" id="GO:0009535">
    <property type="term" value="C:chloroplast thylakoid membrane"/>
    <property type="evidence" value="ECO:0007669"/>
    <property type="project" value="UniProtKB-SubCell"/>
</dbReference>
<dbReference type="HOGENOM" id="CLU_031763_2_0_1"/>
<dbReference type="SUPFAM" id="SSF103491">
    <property type="entry name" value="Preprotein translocase SecY subunit"/>
    <property type="match status" value="1"/>
</dbReference>
<dbReference type="Gene3D" id="1.10.3370.10">
    <property type="entry name" value="SecY subunit domain"/>
    <property type="match status" value="1"/>
</dbReference>
<dbReference type="AlphaFoldDB" id="J3NEY9"/>
<organism evidence="3">
    <name type="scientific">Oryza brachyantha</name>
    <name type="common">malo sina</name>
    <dbReference type="NCBI Taxonomy" id="4533"/>
    <lineage>
        <taxon>Eukaryota</taxon>
        <taxon>Viridiplantae</taxon>
        <taxon>Streptophyta</taxon>
        <taxon>Embryophyta</taxon>
        <taxon>Tracheophyta</taxon>
        <taxon>Spermatophyta</taxon>
        <taxon>Magnoliopsida</taxon>
        <taxon>Liliopsida</taxon>
        <taxon>Poales</taxon>
        <taxon>Poaceae</taxon>
        <taxon>BOP clade</taxon>
        <taxon>Oryzoideae</taxon>
        <taxon>Oryzeae</taxon>
        <taxon>Oryzinae</taxon>
        <taxon>Oryza</taxon>
    </lineage>
</organism>
<dbReference type="EnsemblPlants" id="OB12G25470.1">
    <property type="protein sequence ID" value="OB12G25470.1"/>
    <property type="gene ID" value="OB12G25470"/>
</dbReference>
<name>J3NEY9_ORYBR</name>
<evidence type="ECO:0000313" key="4">
    <source>
        <dbReference type="Proteomes" id="UP000006038"/>
    </source>
</evidence>
<reference evidence="3" key="2">
    <citation type="submission" date="2013-04" db="UniProtKB">
        <authorList>
            <consortium name="EnsemblPlants"/>
        </authorList>
    </citation>
    <scope>IDENTIFICATION</scope>
</reference>
<keyword evidence="2" id="KW-0472">Membrane</keyword>
<sequence>MKFWRRIVALVPEVQYPDRPIPFRQKVIYTAIALFIFLVASQLPLYRIDHQPRTIDRDPVYWLHLILASNHNTLLTNGIISILLPEVAMKISVETKSIVLDASAPETSVLLNGSQKLLGIYVTIVGAVVNFYVQNQHFNVNTALIMLQVLCSDIIVIYLDDVLKKGYGLLSGISLFTATNICGNILWKAFSPMSIIYPEGDEFEGAVVAWVHLLITRTDKLSAMSEAFCRQNLPNAISFLSTCLFVPLAIFFHGFYIVLPVRTRHNFQAYCHIKLSHFLYGPILLHRALLILPYAVSKVLYMKYSGNILVNLLGKWDGSNHFGQSIPVGGIMCYLTTPPTLADLNRGSFHAFVYIAFVLISCVILSMGLMICASSKGVSNEFIVLNGVRSLRVAQSDSIRVNEIWSHVMKAACIGGFSAGVLIIFADLIGVLCSGTAIMLAVSAIYPYVDGRASEVGSFGF</sequence>
<proteinExistence type="predicted"/>
<feature type="transmembrane region" description="Helical" evidence="2">
    <location>
        <begin position="166"/>
        <end position="187"/>
    </location>
</feature>
<dbReference type="GO" id="GO:0015031">
    <property type="term" value="P:protein transport"/>
    <property type="evidence" value="ECO:0007669"/>
    <property type="project" value="InterPro"/>
</dbReference>
<feature type="transmembrane region" description="Helical" evidence="2">
    <location>
        <begin position="236"/>
        <end position="258"/>
    </location>
</feature>
<dbReference type="OrthoDB" id="598066at2759"/>
<dbReference type="InterPro" id="IPR002208">
    <property type="entry name" value="SecY/SEC61-alpha"/>
</dbReference>
<dbReference type="Gramene" id="OB12G25470.1">
    <property type="protein sequence ID" value="OB12G25470.1"/>
    <property type="gene ID" value="OB12G25470"/>
</dbReference>
<evidence type="ECO:0000256" key="1">
    <source>
        <dbReference type="ARBA" id="ARBA00004454"/>
    </source>
</evidence>
<dbReference type="eggNOG" id="KOG1373">
    <property type="taxonomic scope" value="Eukaryota"/>
</dbReference>
<feature type="transmembrane region" description="Helical" evidence="2">
    <location>
        <begin position="60"/>
        <end position="84"/>
    </location>
</feature>
<feature type="transmembrane region" description="Helical" evidence="2">
    <location>
        <begin position="117"/>
        <end position="134"/>
    </location>
</feature>
<dbReference type="Proteomes" id="UP000006038">
    <property type="component" value="Chromosome 12"/>
</dbReference>
<dbReference type="InterPro" id="IPR023201">
    <property type="entry name" value="SecY_dom_sf"/>
</dbReference>
<protein>
    <recommendedName>
        <fullName evidence="5">Translocon Sec61/SecY plug domain-containing protein</fullName>
    </recommendedName>
</protein>
<reference evidence="3" key="1">
    <citation type="journal article" date="2013" name="Nat. Commun.">
        <title>Whole-genome sequencing of Oryza brachyantha reveals mechanisms underlying Oryza genome evolution.</title>
        <authorList>
            <person name="Chen J."/>
            <person name="Huang Q."/>
            <person name="Gao D."/>
            <person name="Wang J."/>
            <person name="Lang Y."/>
            <person name="Liu T."/>
            <person name="Li B."/>
            <person name="Bai Z."/>
            <person name="Luis Goicoechea J."/>
            <person name="Liang C."/>
            <person name="Chen C."/>
            <person name="Zhang W."/>
            <person name="Sun S."/>
            <person name="Liao Y."/>
            <person name="Zhang X."/>
            <person name="Yang L."/>
            <person name="Song C."/>
            <person name="Wang M."/>
            <person name="Shi J."/>
            <person name="Liu G."/>
            <person name="Liu J."/>
            <person name="Zhou H."/>
            <person name="Zhou W."/>
            <person name="Yu Q."/>
            <person name="An N."/>
            <person name="Chen Y."/>
            <person name="Cai Q."/>
            <person name="Wang B."/>
            <person name="Liu B."/>
            <person name="Min J."/>
            <person name="Huang Y."/>
            <person name="Wu H."/>
            <person name="Li Z."/>
            <person name="Zhang Y."/>
            <person name="Yin Y."/>
            <person name="Song W."/>
            <person name="Jiang J."/>
            <person name="Jackson S.A."/>
            <person name="Wing R.A."/>
            <person name="Wang J."/>
            <person name="Chen M."/>
        </authorList>
    </citation>
    <scope>NUCLEOTIDE SEQUENCE [LARGE SCALE GENOMIC DNA]</scope>
    <source>
        <strain evidence="3">cv. IRGC 101232</strain>
    </source>
</reference>
<comment type="subcellular location">
    <subcellularLocation>
        <location evidence="1">Plastid</location>
        <location evidence="1">Chloroplast thylakoid membrane</location>
        <topology evidence="1">Multi-pass membrane protein</topology>
    </subcellularLocation>
</comment>
<feature type="transmembrane region" description="Helical" evidence="2">
    <location>
        <begin position="278"/>
        <end position="296"/>
    </location>
</feature>
<accession>J3NEY9</accession>
<keyword evidence="4" id="KW-1185">Reference proteome</keyword>